<dbReference type="Proteomes" id="UP000183447">
    <property type="component" value="Unassembled WGS sequence"/>
</dbReference>
<dbReference type="Gene3D" id="3.30.429.10">
    <property type="entry name" value="Macrophage Migration Inhibitory Factor"/>
    <property type="match status" value="1"/>
</dbReference>
<dbReference type="GO" id="GO:0016853">
    <property type="term" value="F:isomerase activity"/>
    <property type="evidence" value="ECO:0007669"/>
    <property type="project" value="UniProtKB-KW"/>
</dbReference>
<dbReference type="InterPro" id="IPR014347">
    <property type="entry name" value="Tautomerase/MIF_sf"/>
</dbReference>
<dbReference type="Pfam" id="PF01361">
    <property type="entry name" value="Tautomerase"/>
    <property type="match status" value="1"/>
</dbReference>
<dbReference type="RefSeq" id="WP_072345831.1">
    <property type="nucleotide sequence ID" value="NZ_FPKU01000003.1"/>
</dbReference>
<protein>
    <submittedName>
        <fullName evidence="3">4-oxalocrotonate tautomerase</fullName>
    </submittedName>
</protein>
<evidence type="ECO:0000313" key="3">
    <source>
        <dbReference type="EMBL" id="SFZ86343.1"/>
    </source>
</evidence>
<evidence type="ECO:0000259" key="2">
    <source>
        <dbReference type="Pfam" id="PF01361"/>
    </source>
</evidence>
<dbReference type="SUPFAM" id="SSF55331">
    <property type="entry name" value="Tautomerase/MIF"/>
    <property type="match status" value="1"/>
</dbReference>
<sequence>MIIQVYMESSRTDDAKRLGAKLLTQAAVDTLGVQPEWVTVIYENFDRPDWAIEGELLSDKMAKRLAAQKAAEEGKA</sequence>
<feature type="domain" description="4-oxalocrotonate tautomerase-like" evidence="2">
    <location>
        <begin position="2"/>
        <end position="59"/>
    </location>
</feature>
<organism evidence="3 4">
    <name type="scientific">Devosia enhydra</name>
    <dbReference type="NCBI Taxonomy" id="665118"/>
    <lineage>
        <taxon>Bacteria</taxon>
        <taxon>Pseudomonadati</taxon>
        <taxon>Pseudomonadota</taxon>
        <taxon>Alphaproteobacteria</taxon>
        <taxon>Hyphomicrobiales</taxon>
        <taxon>Devosiaceae</taxon>
        <taxon>Devosia</taxon>
    </lineage>
</organism>
<dbReference type="EMBL" id="FPKU01000003">
    <property type="protein sequence ID" value="SFZ86343.1"/>
    <property type="molecule type" value="Genomic_DNA"/>
</dbReference>
<gene>
    <name evidence="3" type="ORF">SAMN02983003_3523</name>
</gene>
<dbReference type="STRING" id="665118.SAMN02983003_3523"/>
<name>A0A1K2I271_9HYPH</name>
<dbReference type="InterPro" id="IPR004370">
    <property type="entry name" value="4-OT-like_dom"/>
</dbReference>
<evidence type="ECO:0000256" key="1">
    <source>
        <dbReference type="ARBA" id="ARBA00023235"/>
    </source>
</evidence>
<keyword evidence="4" id="KW-1185">Reference proteome</keyword>
<reference evidence="3 4" key="1">
    <citation type="submission" date="2016-11" db="EMBL/GenBank/DDBJ databases">
        <authorList>
            <person name="Jaros S."/>
            <person name="Januszkiewicz K."/>
            <person name="Wedrychowicz H."/>
        </authorList>
    </citation>
    <scope>NUCLEOTIDE SEQUENCE [LARGE SCALE GENOMIC DNA]</scope>
    <source>
        <strain evidence="3 4">ATCC 23634</strain>
    </source>
</reference>
<keyword evidence="1" id="KW-0413">Isomerase</keyword>
<accession>A0A1K2I271</accession>
<dbReference type="AlphaFoldDB" id="A0A1K2I271"/>
<proteinExistence type="predicted"/>
<dbReference type="OrthoDB" id="7867220at2"/>
<evidence type="ECO:0000313" key="4">
    <source>
        <dbReference type="Proteomes" id="UP000183447"/>
    </source>
</evidence>